<dbReference type="Gene3D" id="2.60.40.4070">
    <property type="match status" value="1"/>
</dbReference>
<dbReference type="InterPro" id="IPR036415">
    <property type="entry name" value="Lamin_tail_dom_sf"/>
</dbReference>
<dbReference type="Pfam" id="PF00932">
    <property type="entry name" value="LTD"/>
    <property type="match status" value="1"/>
</dbReference>
<gene>
    <name evidence="3" type="ORF">METZ01_LOCUS217835</name>
</gene>
<organism evidence="3">
    <name type="scientific">marine metagenome</name>
    <dbReference type="NCBI Taxonomy" id="408172"/>
    <lineage>
        <taxon>unclassified sequences</taxon>
        <taxon>metagenomes</taxon>
        <taxon>ecological metagenomes</taxon>
    </lineage>
</organism>
<feature type="non-terminal residue" evidence="3">
    <location>
        <position position="1"/>
    </location>
</feature>
<evidence type="ECO:0000313" key="3">
    <source>
        <dbReference type="EMBL" id="SVB64981.1"/>
    </source>
</evidence>
<dbReference type="SUPFAM" id="SSF74853">
    <property type="entry name" value="Lamin A/C globular tail domain"/>
    <property type="match status" value="1"/>
</dbReference>
<proteinExistence type="predicted"/>
<dbReference type="EMBL" id="UINC01051162">
    <property type="protein sequence ID" value="SVB64981.1"/>
    <property type="molecule type" value="Genomic_DNA"/>
</dbReference>
<dbReference type="AlphaFoldDB" id="A0A382FSM8"/>
<evidence type="ECO:0000259" key="2">
    <source>
        <dbReference type="Pfam" id="PF13860"/>
    </source>
</evidence>
<dbReference type="InterPro" id="IPR001322">
    <property type="entry name" value="Lamin_tail_dom"/>
</dbReference>
<accession>A0A382FSM8</accession>
<dbReference type="Pfam" id="PF13860">
    <property type="entry name" value="FlgD_ig"/>
    <property type="match status" value="1"/>
</dbReference>
<evidence type="ECO:0000259" key="1">
    <source>
        <dbReference type="Pfam" id="PF00932"/>
    </source>
</evidence>
<dbReference type="Gene3D" id="2.60.40.1260">
    <property type="entry name" value="Lamin Tail domain"/>
    <property type="match status" value="1"/>
</dbReference>
<name>A0A382FSM8_9ZZZZ</name>
<feature type="domain" description="LTD" evidence="1">
    <location>
        <begin position="114"/>
        <end position="201"/>
    </location>
</feature>
<sequence length="344" mass="37112">GFIFVWFDKDPEEGPLHIDAKLSGSGESVMLFDTDGTTVIDSIVFGEQFTDVSMGRFPDSSDTWTLSVTPTPGASNVYTEVVLGCNDPDASNYNPNANVNDDSCVYPTILCALGDVYVSEAANSGDPEDYIEIYNAGNVECSLAGFQLDDSEDLNDFTFGNVILEPGAYWLGYEDSTDSFSSGLGSSGDIVVLADTAGNILTVTLEASVEVGGLQLSQSFDADGTGCYTMPTPGAVNDTCVTMNIVNAGTIPTQFTLYQNYPNPFNPVTTLRYEIPVNGFVNITVYDMLGRKVKTIINQTQNAGYRSVIWDAKNDFGKLVTAGIYLYQIQAGEYISTKKMVLLK</sequence>
<dbReference type="InterPro" id="IPR025965">
    <property type="entry name" value="FlgD/Vpr_Ig-like"/>
</dbReference>
<reference evidence="3" key="1">
    <citation type="submission" date="2018-05" db="EMBL/GenBank/DDBJ databases">
        <authorList>
            <person name="Lanie J.A."/>
            <person name="Ng W.-L."/>
            <person name="Kazmierczak K.M."/>
            <person name="Andrzejewski T.M."/>
            <person name="Davidsen T.M."/>
            <person name="Wayne K.J."/>
            <person name="Tettelin H."/>
            <person name="Glass J.I."/>
            <person name="Rusch D."/>
            <person name="Podicherti R."/>
            <person name="Tsui H.-C.T."/>
            <person name="Winkler M.E."/>
        </authorList>
    </citation>
    <scope>NUCLEOTIDE SEQUENCE</scope>
</reference>
<dbReference type="NCBIfam" id="TIGR04183">
    <property type="entry name" value="Por_Secre_tail"/>
    <property type="match status" value="1"/>
</dbReference>
<dbReference type="InterPro" id="IPR026444">
    <property type="entry name" value="Secre_tail"/>
</dbReference>
<protein>
    <recommendedName>
        <fullName evidence="4">LTD domain-containing protein</fullName>
    </recommendedName>
</protein>
<feature type="domain" description="FlgD/Vpr Ig-like" evidence="2">
    <location>
        <begin position="281"/>
        <end position="331"/>
    </location>
</feature>
<evidence type="ECO:0008006" key="4">
    <source>
        <dbReference type="Google" id="ProtNLM"/>
    </source>
</evidence>